<gene>
    <name evidence="2" type="ORF">CLOBOL_03391</name>
</gene>
<feature type="domain" description="Reverse transcriptase" evidence="1">
    <location>
        <begin position="1"/>
        <end position="96"/>
    </location>
</feature>
<organism evidence="2 3">
    <name type="scientific">Enterocloster bolteae (strain ATCC BAA-613 / DSM 15670 / CCUG 46953 / JCM 12243 / WAL 16351)</name>
    <name type="common">Clostridium bolteae</name>
    <dbReference type="NCBI Taxonomy" id="411902"/>
    <lineage>
        <taxon>Bacteria</taxon>
        <taxon>Bacillati</taxon>
        <taxon>Bacillota</taxon>
        <taxon>Clostridia</taxon>
        <taxon>Lachnospirales</taxon>
        <taxon>Lachnospiraceae</taxon>
        <taxon>Enterocloster</taxon>
    </lineage>
</organism>
<reference evidence="2 3" key="2">
    <citation type="submission" date="2007-09" db="EMBL/GenBank/DDBJ databases">
        <title>Draft genome sequence of Clostridium bolteae (ATCC BAA-613).</title>
        <authorList>
            <person name="Sudarsanam P."/>
            <person name="Ley R."/>
            <person name="Guruge J."/>
            <person name="Turnbaugh P.J."/>
            <person name="Mahowald M."/>
            <person name="Liep D."/>
            <person name="Gordon J."/>
        </authorList>
    </citation>
    <scope>NUCLEOTIDE SEQUENCE [LARGE SCALE GENOMIC DNA]</scope>
    <source>
        <strain evidence="3">ATCC BAA-613 / DSM 15670 / CCUG 46953 / JCM 12243 / WAL 16351</strain>
    </source>
</reference>
<dbReference type="EMBL" id="ABCC02000029">
    <property type="protein sequence ID" value="EDP16623.1"/>
    <property type="molecule type" value="Genomic_DNA"/>
</dbReference>
<dbReference type="Pfam" id="PF01348">
    <property type="entry name" value="Intron_maturas2"/>
    <property type="match status" value="1"/>
</dbReference>
<dbReference type="HOGENOM" id="CLU_013584_3_0_9"/>
<dbReference type="InterPro" id="IPR000477">
    <property type="entry name" value="RT_dom"/>
</dbReference>
<reference evidence="2 3" key="1">
    <citation type="submission" date="2007-08" db="EMBL/GenBank/DDBJ databases">
        <authorList>
            <person name="Fulton L."/>
            <person name="Clifton S."/>
            <person name="Fulton B."/>
            <person name="Xu J."/>
            <person name="Minx P."/>
            <person name="Pepin K.H."/>
            <person name="Johnson M."/>
            <person name="Thiruvilangam P."/>
            <person name="Bhonagiri V."/>
            <person name="Nash W.E."/>
            <person name="Mardis E.R."/>
            <person name="Wilson R.K."/>
        </authorList>
    </citation>
    <scope>NUCLEOTIDE SEQUENCE [LARGE SCALE GENOMIC DNA]</scope>
    <source>
        <strain evidence="3">ATCC BAA-613 / DSM 15670 / CCUG 46953 / JCM 12243 / WAL 16351</strain>
    </source>
</reference>
<evidence type="ECO:0000259" key="1">
    <source>
        <dbReference type="PROSITE" id="PS50878"/>
    </source>
</evidence>
<dbReference type="GO" id="GO:0006315">
    <property type="term" value="P:homing of group II introns"/>
    <property type="evidence" value="ECO:0007669"/>
    <property type="project" value="TreeGrafter"/>
</dbReference>
<dbReference type="GO" id="GO:0003964">
    <property type="term" value="F:RNA-directed DNA polymerase activity"/>
    <property type="evidence" value="ECO:0007669"/>
    <property type="project" value="TreeGrafter"/>
</dbReference>
<dbReference type="PROSITE" id="PS50878">
    <property type="entry name" value="RT_POL"/>
    <property type="match status" value="1"/>
</dbReference>
<protein>
    <recommendedName>
        <fullName evidence="1">Reverse transcriptase domain-containing protein</fullName>
    </recommendedName>
</protein>
<dbReference type="SUPFAM" id="SSF56672">
    <property type="entry name" value="DNA/RNA polymerases"/>
    <property type="match status" value="1"/>
</dbReference>
<comment type="caution">
    <text evidence="2">The sequence shown here is derived from an EMBL/GenBank/DDBJ whole genome shotgun (WGS) entry which is preliminary data.</text>
</comment>
<dbReference type="InterPro" id="IPR024937">
    <property type="entry name" value="Domain_X"/>
</dbReference>
<dbReference type="GO" id="GO:0006397">
    <property type="term" value="P:mRNA processing"/>
    <property type="evidence" value="ECO:0007669"/>
    <property type="project" value="InterPro"/>
</dbReference>
<dbReference type="Pfam" id="PF21368">
    <property type="entry name" value="AI2M-like_HNH"/>
    <property type="match status" value="1"/>
</dbReference>
<dbReference type="PANTHER" id="PTHR33642">
    <property type="entry name" value="COX1/OXI3 INTRON 1 PROTEIN-RELATED"/>
    <property type="match status" value="1"/>
</dbReference>
<dbReference type="PANTHER" id="PTHR33642:SF4">
    <property type="entry name" value="COX1_OXI3 INTRON 1 PROTEIN-RELATED"/>
    <property type="match status" value="1"/>
</dbReference>
<dbReference type="eggNOG" id="COG3344">
    <property type="taxonomic scope" value="Bacteria"/>
</dbReference>
<dbReference type="InterPro" id="IPR049030">
    <property type="entry name" value="AI2M-like_HNH"/>
</dbReference>
<name>A8RSP2_ENTBW</name>
<evidence type="ECO:0000313" key="2">
    <source>
        <dbReference type="EMBL" id="EDP16623.1"/>
    </source>
</evidence>
<dbReference type="AlphaFoldDB" id="A8RSP2"/>
<sequence length="340" mass="39995">MSEEEKEDLIAEIRELRRSLKSMPYSDQMDDSYKRICYVRYADDFLIGVIGSKEDAEQVKQEVGCFIREKLHLEMSGEKTLITHGHDFAKFLGYEVTITKGEYSKKTKTGATRRVNNGKVLLYVPHDKWLKRLLSYNALKIKYDKQNGNKEVWEPVRRIRLLHLDDLEILNQYNAEIRGLYNYYRLANNVSVLNNFYYVMRYSMLKTFAGKYRTRISRIIRKYRQGKDFAVEYPKKNGKVGKVLFYNNGFRRNTKVESGNPDIVARVVENYGRNSLIKRLQANKCEWCGAENVPLEVHHVRKLKDLSGRKQWEIAMIGRRRKTMALCIDCHDKLHAGKLD</sequence>
<dbReference type="Proteomes" id="UP000005396">
    <property type="component" value="Unassembled WGS sequence"/>
</dbReference>
<proteinExistence type="predicted"/>
<accession>A8RSP2</accession>
<dbReference type="InterPro" id="IPR043502">
    <property type="entry name" value="DNA/RNA_pol_sf"/>
</dbReference>
<dbReference type="PaxDb" id="411902-CLOBOL_03391"/>
<evidence type="ECO:0000313" key="3">
    <source>
        <dbReference type="Proteomes" id="UP000005396"/>
    </source>
</evidence>